<feature type="transmembrane region" description="Helical" evidence="1">
    <location>
        <begin position="7"/>
        <end position="25"/>
    </location>
</feature>
<keyword evidence="1" id="KW-0812">Transmembrane</keyword>
<name>A0A948TCL8_9BACT</name>
<reference evidence="2" key="2">
    <citation type="submission" date="2021-04" db="EMBL/GenBank/DDBJ databases">
        <authorList>
            <person name="Gilroy R."/>
        </authorList>
    </citation>
    <scope>NUCLEOTIDE SEQUENCE</scope>
    <source>
        <strain evidence="2">G4-2901</strain>
    </source>
</reference>
<feature type="transmembrane region" description="Helical" evidence="1">
    <location>
        <begin position="55"/>
        <end position="74"/>
    </location>
</feature>
<proteinExistence type="predicted"/>
<dbReference type="InterPro" id="IPR025635">
    <property type="entry name" value="DUF4293"/>
</dbReference>
<evidence type="ECO:0000313" key="2">
    <source>
        <dbReference type="EMBL" id="MBU3838429.1"/>
    </source>
</evidence>
<dbReference type="EMBL" id="JAHLFW010000078">
    <property type="protein sequence ID" value="MBU3838429.1"/>
    <property type="molecule type" value="Genomic_DNA"/>
</dbReference>
<keyword evidence="1" id="KW-1133">Transmembrane helix</keyword>
<dbReference type="Proteomes" id="UP000783796">
    <property type="component" value="Unassembled WGS sequence"/>
</dbReference>
<protein>
    <submittedName>
        <fullName evidence="2">DUF4293 domain-containing protein</fullName>
    </submittedName>
</protein>
<keyword evidence="1" id="KW-0472">Membrane</keyword>
<evidence type="ECO:0000256" key="1">
    <source>
        <dbReference type="SAM" id="Phobius"/>
    </source>
</evidence>
<sequence>MIQRIQSVYLLIVAILSLIVMSNPIGSFVGTDNSITEFTNLSLVAMDGTEDYKPWALFAIQMISAIISIVTVFLYKKRMLQIRFTLFNIILKIGYYVAMVSFVFMLKGEATFVPSWIVCLPFIGIILDWLAIRAIGKDEMLVKAYERLR</sequence>
<accession>A0A948TCL8</accession>
<gene>
    <name evidence="2" type="ORF">H9777_09000</name>
</gene>
<organism evidence="2 3">
    <name type="scientific">Candidatus Phocaeicola faecigallinarum</name>
    <dbReference type="NCBI Taxonomy" id="2838732"/>
    <lineage>
        <taxon>Bacteria</taxon>
        <taxon>Pseudomonadati</taxon>
        <taxon>Bacteroidota</taxon>
        <taxon>Bacteroidia</taxon>
        <taxon>Bacteroidales</taxon>
        <taxon>Bacteroidaceae</taxon>
        <taxon>Phocaeicola</taxon>
    </lineage>
</organism>
<dbReference type="Pfam" id="PF14126">
    <property type="entry name" value="DUF4293"/>
    <property type="match status" value="1"/>
</dbReference>
<reference evidence="2" key="1">
    <citation type="journal article" date="2021" name="PeerJ">
        <title>Extensive microbial diversity within the chicken gut microbiome revealed by metagenomics and culture.</title>
        <authorList>
            <person name="Gilroy R."/>
            <person name="Ravi A."/>
            <person name="Getino M."/>
            <person name="Pursley I."/>
            <person name="Horton D.L."/>
            <person name="Alikhan N.F."/>
            <person name="Baker D."/>
            <person name="Gharbi K."/>
            <person name="Hall N."/>
            <person name="Watson M."/>
            <person name="Adriaenssens E.M."/>
            <person name="Foster-Nyarko E."/>
            <person name="Jarju S."/>
            <person name="Secka A."/>
            <person name="Antonio M."/>
            <person name="Oren A."/>
            <person name="Chaudhuri R.R."/>
            <person name="La Ragione R."/>
            <person name="Hildebrand F."/>
            <person name="Pallen M.J."/>
        </authorList>
    </citation>
    <scope>NUCLEOTIDE SEQUENCE</scope>
    <source>
        <strain evidence="2">G4-2901</strain>
    </source>
</reference>
<dbReference type="AlphaFoldDB" id="A0A948TCL8"/>
<evidence type="ECO:0000313" key="3">
    <source>
        <dbReference type="Proteomes" id="UP000783796"/>
    </source>
</evidence>
<feature type="transmembrane region" description="Helical" evidence="1">
    <location>
        <begin position="112"/>
        <end position="132"/>
    </location>
</feature>
<comment type="caution">
    <text evidence="2">The sequence shown here is derived from an EMBL/GenBank/DDBJ whole genome shotgun (WGS) entry which is preliminary data.</text>
</comment>
<feature type="transmembrane region" description="Helical" evidence="1">
    <location>
        <begin position="86"/>
        <end position="106"/>
    </location>
</feature>